<dbReference type="Proteomes" id="UP001139887">
    <property type="component" value="Unassembled WGS sequence"/>
</dbReference>
<dbReference type="EMBL" id="JANBUW010000011">
    <property type="protein sequence ID" value="KAJ2851541.1"/>
    <property type="molecule type" value="Genomic_DNA"/>
</dbReference>
<evidence type="ECO:0000256" key="1">
    <source>
        <dbReference type="SAM" id="Phobius"/>
    </source>
</evidence>
<keyword evidence="4" id="KW-1185">Reference proteome</keyword>
<evidence type="ECO:0000313" key="3">
    <source>
        <dbReference type="EMBL" id="KAJ2851541.1"/>
    </source>
</evidence>
<gene>
    <name evidence="3" type="ORF">IWW36_001025</name>
</gene>
<feature type="domain" description="Glycosyl transferase family 25" evidence="2">
    <location>
        <begin position="52"/>
        <end position="203"/>
    </location>
</feature>
<comment type="caution">
    <text evidence="3">The sequence shown here is derived from an EMBL/GenBank/DDBJ whole genome shotgun (WGS) entry which is preliminary data.</text>
</comment>
<evidence type="ECO:0000313" key="4">
    <source>
        <dbReference type="Proteomes" id="UP001139887"/>
    </source>
</evidence>
<reference evidence="3" key="1">
    <citation type="submission" date="2022-07" db="EMBL/GenBank/DDBJ databases">
        <title>Phylogenomic reconstructions and comparative analyses of Kickxellomycotina fungi.</title>
        <authorList>
            <person name="Reynolds N.K."/>
            <person name="Stajich J.E."/>
            <person name="Barry K."/>
            <person name="Grigoriev I.V."/>
            <person name="Crous P."/>
            <person name="Smith M.E."/>
        </authorList>
    </citation>
    <scope>NUCLEOTIDE SEQUENCE</scope>
    <source>
        <strain evidence="3">NRRL 1566</strain>
    </source>
</reference>
<sequence length="281" mass="31993">MVRAPFQSFRRIKLLIFLCIVTSIAILASFMFASYIDEAEISAKYLSLGLDHVFVISARPHIDRRKLMSKLLRYHGIPHGFFPATTAYDIEHPEAYSYWLGETHWNSPANYSLSTPELAEFRTHMNVINDIIRLEHSSTLVLSDLVDIAADIKQQMRDIIASIPATWEILYLGHCGTNELSLPTTYHPRLFVATNSQCTFAYALSQAGARRLKRVLENMWPYPSKSFKHILSDMVKPLFLEAYVIDPPLVASIKQISEAMYQPEVSPLSNSTVDRLGMLIR</sequence>
<organism evidence="3 4">
    <name type="scientific">Coemansia brasiliensis</name>
    <dbReference type="NCBI Taxonomy" id="2650707"/>
    <lineage>
        <taxon>Eukaryota</taxon>
        <taxon>Fungi</taxon>
        <taxon>Fungi incertae sedis</taxon>
        <taxon>Zoopagomycota</taxon>
        <taxon>Kickxellomycotina</taxon>
        <taxon>Kickxellomycetes</taxon>
        <taxon>Kickxellales</taxon>
        <taxon>Kickxellaceae</taxon>
        <taxon>Coemansia</taxon>
    </lineage>
</organism>
<accession>A0A9W8I9R4</accession>
<dbReference type="Pfam" id="PF01755">
    <property type="entry name" value="Glyco_transf_25"/>
    <property type="match status" value="1"/>
</dbReference>
<keyword evidence="1" id="KW-0472">Membrane</keyword>
<dbReference type="OrthoDB" id="47375at2759"/>
<keyword evidence="1" id="KW-1133">Transmembrane helix</keyword>
<dbReference type="AlphaFoldDB" id="A0A9W8I9R4"/>
<dbReference type="InterPro" id="IPR002654">
    <property type="entry name" value="Glyco_trans_25"/>
</dbReference>
<name>A0A9W8I9R4_9FUNG</name>
<proteinExistence type="predicted"/>
<evidence type="ECO:0000259" key="2">
    <source>
        <dbReference type="Pfam" id="PF01755"/>
    </source>
</evidence>
<keyword evidence="1" id="KW-0812">Transmembrane</keyword>
<protein>
    <recommendedName>
        <fullName evidence="2">Glycosyl transferase family 25 domain-containing protein</fullName>
    </recommendedName>
</protein>
<feature type="transmembrane region" description="Helical" evidence="1">
    <location>
        <begin position="12"/>
        <end position="36"/>
    </location>
</feature>